<gene>
    <name evidence="1" type="ORF">CR513_55006</name>
</gene>
<proteinExistence type="predicted"/>
<organism evidence="1 2">
    <name type="scientific">Mucuna pruriens</name>
    <name type="common">Velvet bean</name>
    <name type="synonym">Dolichos pruriens</name>
    <dbReference type="NCBI Taxonomy" id="157652"/>
    <lineage>
        <taxon>Eukaryota</taxon>
        <taxon>Viridiplantae</taxon>
        <taxon>Streptophyta</taxon>
        <taxon>Embryophyta</taxon>
        <taxon>Tracheophyta</taxon>
        <taxon>Spermatophyta</taxon>
        <taxon>Magnoliopsida</taxon>
        <taxon>eudicotyledons</taxon>
        <taxon>Gunneridae</taxon>
        <taxon>Pentapetalae</taxon>
        <taxon>rosids</taxon>
        <taxon>fabids</taxon>
        <taxon>Fabales</taxon>
        <taxon>Fabaceae</taxon>
        <taxon>Papilionoideae</taxon>
        <taxon>50 kb inversion clade</taxon>
        <taxon>NPAAA clade</taxon>
        <taxon>indigoferoid/millettioid clade</taxon>
        <taxon>Phaseoleae</taxon>
        <taxon>Mucuna</taxon>
    </lineage>
</organism>
<dbReference type="EMBL" id="QJKJ01013526">
    <property type="protein sequence ID" value="RDX66249.1"/>
    <property type="molecule type" value="Genomic_DNA"/>
</dbReference>
<dbReference type="AlphaFoldDB" id="A0A371EK13"/>
<name>A0A371EK13_MUCPR</name>
<evidence type="ECO:0000313" key="2">
    <source>
        <dbReference type="Proteomes" id="UP000257109"/>
    </source>
</evidence>
<comment type="caution">
    <text evidence="1">The sequence shown here is derived from an EMBL/GenBank/DDBJ whole genome shotgun (WGS) entry which is preliminary data.</text>
</comment>
<evidence type="ECO:0000313" key="1">
    <source>
        <dbReference type="EMBL" id="RDX66249.1"/>
    </source>
</evidence>
<protein>
    <submittedName>
        <fullName evidence="1">Uncharacterized protein</fullName>
    </submittedName>
</protein>
<reference evidence="1" key="1">
    <citation type="submission" date="2018-05" db="EMBL/GenBank/DDBJ databases">
        <title>Draft genome of Mucuna pruriens seed.</title>
        <authorList>
            <person name="Nnadi N.E."/>
            <person name="Vos R."/>
            <person name="Hasami M.H."/>
            <person name="Devisetty U.K."/>
            <person name="Aguiy J.C."/>
        </authorList>
    </citation>
    <scope>NUCLEOTIDE SEQUENCE [LARGE SCALE GENOMIC DNA]</scope>
    <source>
        <strain evidence="1">JCA_2017</strain>
    </source>
</reference>
<accession>A0A371EK13</accession>
<dbReference type="Proteomes" id="UP000257109">
    <property type="component" value="Unassembled WGS sequence"/>
</dbReference>
<keyword evidence="2" id="KW-1185">Reference proteome</keyword>
<sequence>MGVSCKGCPLIKRIGVEVEGGGERNGMEGIVVGIVGNNEGMLGNGGRLSCGSVGMVGMLLLGSGGKRAMGEHCPEAVLELKAKVEHWPEAMLELKAKVAIWRAARLMLMLERVRARRKAVRNDLLEAIAQLIATMKKRNCQI</sequence>
<feature type="non-terminal residue" evidence="1">
    <location>
        <position position="1"/>
    </location>
</feature>